<name>A0ABD3G8I7_9MARC</name>
<feature type="domain" description="Aminotransferase class I/classII large" evidence="6">
    <location>
        <begin position="109"/>
        <end position="483"/>
    </location>
</feature>
<evidence type="ECO:0000313" key="8">
    <source>
        <dbReference type="Proteomes" id="UP001633002"/>
    </source>
</evidence>
<keyword evidence="8" id="KW-1185">Reference proteome</keyword>
<protein>
    <recommendedName>
        <fullName evidence="6">Aminotransferase class I/classII large domain-containing protein</fullName>
    </recommendedName>
</protein>
<dbReference type="Proteomes" id="UP001633002">
    <property type="component" value="Unassembled WGS sequence"/>
</dbReference>
<evidence type="ECO:0000256" key="3">
    <source>
        <dbReference type="ARBA" id="ARBA00022679"/>
    </source>
</evidence>
<dbReference type="AlphaFoldDB" id="A0ABD3G8I7"/>
<dbReference type="InterPro" id="IPR019942">
    <property type="entry name" value="DapL/ALD1"/>
</dbReference>
<dbReference type="InterPro" id="IPR015424">
    <property type="entry name" value="PyrdxlP-dep_Trfase"/>
</dbReference>
<dbReference type="InterPro" id="IPR004839">
    <property type="entry name" value="Aminotransferase_I/II_large"/>
</dbReference>
<dbReference type="HAMAP" id="MF_01642">
    <property type="entry name" value="DapL_aminotrans_1"/>
    <property type="match status" value="1"/>
</dbReference>
<evidence type="ECO:0000256" key="2">
    <source>
        <dbReference type="ARBA" id="ARBA00022576"/>
    </source>
</evidence>
<evidence type="ECO:0000256" key="5">
    <source>
        <dbReference type="ARBA" id="ARBA00061511"/>
    </source>
</evidence>
<evidence type="ECO:0000313" key="7">
    <source>
        <dbReference type="EMBL" id="KAL3675452.1"/>
    </source>
</evidence>
<gene>
    <name evidence="7" type="ORF">R1sor_025400</name>
</gene>
<dbReference type="Pfam" id="PF00155">
    <property type="entry name" value="Aminotran_1_2"/>
    <property type="match status" value="1"/>
</dbReference>
<evidence type="ECO:0000259" key="6">
    <source>
        <dbReference type="Pfam" id="PF00155"/>
    </source>
</evidence>
<sequence length="488" mass="52892">MAMAAQGLVSSAVVSSSLSSSFTHVDSGKNVSFLSSFSPAVAHCNGKNSRRNSSQRTKVVRCDVETKERQCYATQVKRNPNFAKLQAGYLFPEIGRRRAAHCAKYPDAKVISLGIGDTTEPIPSVITDGMKNKAHGLSTLEGYSGYGAEQGEGPLRAAIQKLYAKISPNTGVKPSEVFVSDGAKCDIARLQMMFGSDVTIAVQDPSYPAYVDSSVMIGQTGLYQAESQQYSKIRYMKCTPENDFFPDLASTPRSDVIFFCSPNNPTGAAATRKQLEELVAYAKRNGSIIVYDAAYSIYITDDSRPKTIYEIPGAREVAIEISSFSKFAGFTGVRLGWTVVPEELMYADGSPLGEPFPVIKDFNRVMTTSFNGASNIAQAGGLACLSDEGWKAMEELVGFYRENVDILVSALNSVGLRTYGGENAPYVWVHFPGESSWDVFSKILEKAHIVTTPGSGFGPGGEGFVRISAFGHRENILEAAERLKKLFA</sequence>
<keyword evidence="3" id="KW-0808">Transferase</keyword>
<dbReference type="GO" id="GO:0009862">
    <property type="term" value="P:systemic acquired resistance, salicylic acid mediated signaling pathway"/>
    <property type="evidence" value="ECO:0007669"/>
    <property type="project" value="UniProtKB-ARBA"/>
</dbReference>
<dbReference type="Gene3D" id="3.40.640.10">
    <property type="entry name" value="Type I PLP-dependent aspartate aminotransferase-like (Major domain)"/>
    <property type="match status" value="1"/>
</dbReference>
<comment type="cofactor">
    <cofactor evidence="1">
        <name>pyridoxal 5'-phosphate</name>
        <dbReference type="ChEBI" id="CHEBI:597326"/>
    </cofactor>
</comment>
<dbReference type="NCBIfam" id="TIGR03542">
    <property type="entry name" value="DAPAT_plant"/>
    <property type="match status" value="1"/>
</dbReference>
<reference evidence="7 8" key="1">
    <citation type="submission" date="2024-09" db="EMBL/GenBank/DDBJ databases">
        <title>Chromosome-scale assembly of Riccia sorocarpa.</title>
        <authorList>
            <person name="Paukszto L."/>
        </authorList>
    </citation>
    <scope>NUCLEOTIDE SEQUENCE [LARGE SCALE GENOMIC DNA]</scope>
    <source>
        <strain evidence="7">LP-2024</strain>
        <tissue evidence="7">Aerial parts of the thallus</tissue>
    </source>
</reference>
<keyword evidence="2" id="KW-0032">Aminotransferase</keyword>
<dbReference type="InterPro" id="IPR015421">
    <property type="entry name" value="PyrdxlP-dep_Trfase_major"/>
</dbReference>
<keyword evidence="4" id="KW-0663">Pyridoxal phosphate</keyword>
<accession>A0ABD3G8I7</accession>
<comment type="similarity">
    <text evidence="5">Belongs to the class-I pyridoxal-phosphate-dependent aminotransferase family. LL-diaminopimelate aminotransferase subfamily.</text>
</comment>
<dbReference type="EMBL" id="JBJQOH010000008">
    <property type="protein sequence ID" value="KAL3675452.1"/>
    <property type="molecule type" value="Genomic_DNA"/>
</dbReference>
<evidence type="ECO:0000256" key="4">
    <source>
        <dbReference type="ARBA" id="ARBA00022898"/>
    </source>
</evidence>
<dbReference type="Gene3D" id="3.90.1150.10">
    <property type="entry name" value="Aspartate Aminotransferase, domain 1"/>
    <property type="match status" value="1"/>
</dbReference>
<dbReference type="GO" id="GO:0008483">
    <property type="term" value="F:transaminase activity"/>
    <property type="evidence" value="ECO:0007669"/>
    <property type="project" value="UniProtKB-KW"/>
</dbReference>
<proteinExistence type="inferred from homology"/>
<dbReference type="SUPFAM" id="SSF53383">
    <property type="entry name" value="PLP-dependent transferases"/>
    <property type="match status" value="1"/>
</dbReference>
<dbReference type="CDD" id="cd00609">
    <property type="entry name" value="AAT_like"/>
    <property type="match status" value="1"/>
</dbReference>
<evidence type="ECO:0000256" key="1">
    <source>
        <dbReference type="ARBA" id="ARBA00001933"/>
    </source>
</evidence>
<organism evidence="7 8">
    <name type="scientific">Riccia sorocarpa</name>
    <dbReference type="NCBI Taxonomy" id="122646"/>
    <lineage>
        <taxon>Eukaryota</taxon>
        <taxon>Viridiplantae</taxon>
        <taxon>Streptophyta</taxon>
        <taxon>Embryophyta</taxon>
        <taxon>Marchantiophyta</taxon>
        <taxon>Marchantiopsida</taxon>
        <taxon>Marchantiidae</taxon>
        <taxon>Marchantiales</taxon>
        <taxon>Ricciaceae</taxon>
        <taxon>Riccia</taxon>
    </lineage>
</organism>
<dbReference type="FunFam" id="3.40.640.10:FF:000099">
    <property type="entry name" value="LL-diaminopimelate aminotransferase, chloroplastic"/>
    <property type="match status" value="1"/>
</dbReference>
<dbReference type="PANTHER" id="PTHR43144">
    <property type="entry name" value="AMINOTRANSFERASE"/>
    <property type="match status" value="1"/>
</dbReference>
<dbReference type="InterPro" id="IPR015422">
    <property type="entry name" value="PyrdxlP-dep_Trfase_small"/>
</dbReference>
<comment type="caution">
    <text evidence="7">The sequence shown here is derived from an EMBL/GenBank/DDBJ whole genome shotgun (WGS) entry which is preliminary data.</text>
</comment>